<keyword evidence="16" id="KW-1185">Reference proteome</keyword>
<dbReference type="OrthoDB" id="1725934at2759"/>
<feature type="chain" id="PRO_5031413076" evidence="12">
    <location>
        <begin position="20"/>
        <end position="845"/>
    </location>
</feature>
<evidence type="ECO:0000256" key="7">
    <source>
        <dbReference type="ARBA" id="ARBA00023136"/>
    </source>
</evidence>
<dbReference type="PROSITE" id="PS51034">
    <property type="entry name" value="ZP_2"/>
    <property type="match status" value="1"/>
</dbReference>
<accession>A0A7R8YMD3</accession>
<dbReference type="Gene3D" id="4.10.800.10">
    <property type="entry name" value="Thyroglobulin type-1"/>
    <property type="match status" value="3"/>
</dbReference>
<reference evidence="15 16" key="1">
    <citation type="submission" date="2020-11" db="EMBL/GenBank/DDBJ databases">
        <authorList>
            <person name="Wallbank WR R."/>
            <person name="Pardo Diaz C."/>
            <person name="Kozak K."/>
            <person name="Martin S."/>
            <person name="Jiggins C."/>
            <person name="Moest M."/>
            <person name="Warren A I."/>
            <person name="Generalovic N T."/>
            <person name="Byers J.R.P. K."/>
            <person name="Montejo-Kovacevich G."/>
            <person name="Yen C E."/>
        </authorList>
    </citation>
    <scope>NUCLEOTIDE SEQUENCE [LARGE SCALE GENOMIC DNA]</scope>
</reference>
<dbReference type="InterPro" id="IPR057475">
    <property type="entry name" value="CUT_C"/>
</dbReference>
<sequence>MPFFLEFSIVLLLFRLCSANIFCSEQYCQSYREQKGCPVLSTGCQIQNETHNGEVFPAADPCNCCNVCLENIREGQYCTIGSIDAAPPLYACGPGLKCVRDQEDEDYKCQRMTDTPCFQEQIEFDKKYSANETGSYMQRPNCDGDGNYRPIKCHPGQTCFCVDEEGKRIFGEAPHSTYTELTMKCECSRLNDKLSKLLPSRYPVITARCLEDGSFDPMQCMGDSCTCVDQSTGFPVTDTFNATEIGFKNLPCYNKTIHRSWLYLHDCEIIQDEYIEQIQTSEAEGFSVINFKGQLCQPDGWFLPVQTNSTHKYCGDKYGRQIGDYSAPKKSAKNMNCLCARTIDLTTKDHTSPTRQCCSNGNFKPVHCHLDKCYCVDENGLQTTKEPKDYNKKKSILKSKMASHRVYYFLQIFTIAVLAYGAQIPQSTKFSSSSASSSKTTTVEPTVRIQCLSGSMLITIKDAPPSHENGLFSGMIYPKGLSKNSTCLTEYRDHDGPLRYKLPLRSCNTMPQETDDGGIEFFNTIVLQPHLKLVTDLGRGYHVRCRYQSREAATKQQQQSATNWAEHAQPYRSDANDPIESSDRRDHGRSLDIETKLTTSHGNGVDADGDVPMPGCHMKIYTGDKIAENVKIGDPLTLVVNIDEQELYGLHVTDCLVRDGLGWGEQKLINDNGCPLDNEIMGSFEYSEDRMAATVTFPAHKFPYTASVYYQCNVRLCALQDPDCQKAPTCGSNKRPKRQANGKEDDSDGLPAFIEVYSGLYVNENPEISESDGDSVFKEKTPDDALCISQRTFAIAIAIAGLILMLAVVAAVLCIMARRRGKTVSNSGSSIYSGPYTNTAFSHSS</sequence>
<name>A0A7R8YMD3_HERIL</name>
<evidence type="ECO:0000256" key="6">
    <source>
        <dbReference type="ARBA" id="ARBA00022989"/>
    </source>
</evidence>
<dbReference type="InterPro" id="IPR001507">
    <property type="entry name" value="ZP_dom"/>
</dbReference>
<feature type="compositionally biased region" description="Polar residues" evidence="10">
    <location>
        <begin position="554"/>
        <end position="563"/>
    </location>
</feature>
<dbReference type="EMBL" id="LR899009">
    <property type="protein sequence ID" value="CAD7078061.1"/>
    <property type="molecule type" value="Genomic_DNA"/>
</dbReference>
<evidence type="ECO:0000256" key="8">
    <source>
        <dbReference type="ARBA" id="ARBA00023157"/>
    </source>
</evidence>
<dbReference type="InterPro" id="IPR042235">
    <property type="entry name" value="ZP-C_dom"/>
</dbReference>
<keyword evidence="4 11" id="KW-0812">Transmembrane</keyword>
<feature type="signal peptide" evidence="12">
    <location>
        <begin position="1"/>
        <end position="19"/>
    </location>
</feature>
<feature type="region of interest" description="Disordered" evidence="10">
    <location>
        <begin position="728"/>
        <end position="750"/>
    </location>
</feature>
<evidence type="ECO:0000256" key="1">
    <source>
        <dbReference type="ARBA" id="ARBA00004251"/>
    </source>
</evidence>
<evidence type="ECO:0000259" key="14">
    <source>
        <dbReference type="PROSITE" id="PS51162"/>
    </source>
</evidence>
<proteinExistence type="predicted"/>
<dbReference type="InterPro" id="IPR000716">
    <property type="entry name" value="Thyroglobulin_1"/>
</dbReference>
<dbReference type="AlphaFoldDB" id="A0A7R8YMD3"/>
<evidence type="ECO:0000256" key="10">
    <source>
        <dbReference type="SAM" id="MobiDB-lite"/>
    </source>
</evidence>
<comment type="subcellular location">
    <subcellularLocation>
        <location evidence="1">Cell membrane</location>
        <topology evidence="1">Single-pass type I membrane protein</topology>
    </subcellularLocation>
</comment>
<dbReference type="Pfam" id="PF25301">
    <property type="entry name" value="CUT_C"/>
    <property type="match status" value="1"/>
</dbReference>
<dbReference type="Gene3D" id="2.60.40.4100">
    <property type="entry name" value="Zona pellucida, ZP-C domain"/>
    <property type="match status" value="1"/>
</dbReference>
<evidence type="ECO:0000256" key="4">
    <source>
        <dbReference type="ARBA" id="ARBA00022692"/>
    </source>
</evidence>
<evidence type="ECO:0000256" key="12">
    <source>
        <dbReference type="SAM" id="SignalP"/>
    </source>
</evidence>
<gene>
    <name evidence="15" type="ORF">HERILL_LOCUS1353</name>
</gene>
<feature type="domain" description="Thyroglobulin type-1" evidence="14">
    <location>
        <begin position="186"/>
        <end position="252"/>
    </location>
</feature>
<evidence type="ECO:0000256" key="11">
    <source>
        <dbReference type="SAM" id="Phobius"/>
    </source>
</evidence>
<dbReference type="InterPro" id="IPR056953">
    <property type="entry name" value="CUT_N"/>
</dbReference>
<keyword evidence="8" id="KW-1015">Disulfide bond</keyword>
<keyword evidence="5 12" id="KW-0732">Signal</keyword>
<keyword evidence="3" id="KW-1003">Cell membrane</keyword>
<comment type="caution">
    <text evidence="9">Lacks conserved residue(s) required for the propagation of feature annotation.</text>
</comment>
<dbReference type="FunCoup" id="A0A7R8YMD3">
    <property type="interactions" value="6"/>
</dbReference>
<evidence type="ECO:0000256" key="3">
    <source>
        <dbReference type="ARBA" id="ARBA00022475"/>
    </source>
</evidence>
<organism evidence="15 16">
    <name type="scientific">Hermetia illucens</name>
    <name type="common">Black soldier fly</name>
    <dbReference type="NCBI Taxonomy" id="343691"/>
    <lineage>
        <taxon>Eukaryota</taxon>
        <taxon>Metazoa</taxon>
        <taxon>Ecdysozoa</taxon>
        <taxon>Arthropoda</taxon>
        <taxon>Hexapoda</taxon>
        <taxon>Insecta</taxon>
        <taxon>Pterygota</taxon>
        <taxon>Neoptera</taxon>
        <taxon>Endopterygota</taxon>
        <taxon>Diptera</taxon>
        <taxon>Brachycera</taxon>
        <taxon>Stratiomyomorpha</taxon>
        <taxon>Stratiomyidae</taxon>
        <taxon>Hermetiinae</taxon>
        <taxon>Hermetia</taxon>
    </lineage>
</organism>
<dbReference type="InterPro" id="IPR036857">
    <property type="entry name" value="Thyroglobulin_1_sf"/>
</dbReference>
<feature type="transmembrane region" description="Helical" evidence="11">
    <location>
        <begin position="793"/>
        <end position="817"/>
    </location>
</feature>
<keyword evidence="7 11" id="KW-0472">Membrane</keyword>
<evidence type="ECO:0000256" key="9">
    <source>
        <dbReference type="PROSITE-ProRule" id="PRU00500"/>
    </source>
</evidence>
<evidence type="ECO:0000313" key="16">
    <source>
        <dbReference type="Proteomes" id="UP000594454"/>
    </source>
</evidence>
<dbReference type="Proteomes" id="UP000594454">
    <property type="component" value="Chromosome 1"/>
</dbReference>
<dbReference type="SUPFAM" id="SSF57610">
    <property type="entry name" value="Thyroglobulin type-1 domain"/>
    <property type="match status" value="3"/>
</dbReference>
<feature type="compositionally biased region" description="Basic and acidic residues" evidence="10">
    <location>
        <begin position="581"/>
        <end position="595"/>
    </location>
</feature>
<evidence type="ECO:0000256" key="5">
    <source>
        <dbReference type="ARBA" id="ARBA00022729"/>
    </source>
</evidence>
<feature type="region of interest" description="Disordered" evidence="10">
    <location>
        <begin position="552"/>
        <end position="610"/>
    </location>
</feature>
<dbReference type="SMART" id="SM00211">
    <property type="entry name" value="TY"/>
    <property type="match status" value="3"/>
</dbReference>
<keyword evidence="6 11" id="KW-1133">Transmembrane helix</keyword>
<dbReference type="SMART" id="SM00241">
    <property type="entry name" value="ZP"/>
    <property type="match status" value="1"/>
</dbReference>
<dbReference type="InParanoid" id="A0A7R8YMD3"/>
<dbReference type="PANTHER" id="PTHR22907:SF54">
    <property type="entry name" value="GH04558P"/>
    <property type="match status" value="1"/>
</dbReference>
<feature type="domain" description="Thyroglobulin type-1" evidence="14">
    <location>
        <begin position="114"/>
        <end position="185"/>
    </location>
</feature>
<dbReference type="Pfam" id="PF25057">
    <property type="entry name" value="CUT_N"/>
    <property type="match status" value="1"/>
</dbReference>
<dbReference type="PROSITE" id="PS51162">
    <property type="entry name" value="THYROGLOBULIN_1_2"/>
    <property type="match status" value="2"/>
</dbReference>
<protein>
    <submittedName>
        <fullName evidence="15">Uncharacterized protein</fullName>
    </submittedName>
</protein>
<dbReference type="PANTHER" id="PTHR22907">
    <property type="entry name" value="GH04558P"/>
    <property type="match status" value="1"/>
</dbReference>
<dbReference type="Pfam" id="PF00086">
    <property type="entry name" value="Thyroglobulin_1"/>
    <property type="match status" value="3"/>
</dbReference>
<dbReference type="CDD" id="cd00191">
    <property type="entry name" value="TY"/>
    <property type="match status" value="1"/>
</dbReference>
<evidence type="ECO:0000313" key="15">
    <source>
        <dbReference type="EMBL" id="CAD7078061.1"/>
    </source>
</evidence>
<dbReference type="InterPro" id="IPR051962">
    <property type="entry name" value="Cuticlin"/>
</dbReference>
<evidence type="ECO:0000259" key="13">
    <source>
        <dbReference type="PROSITE" id="PS51034"/>
    </source>
</evidence>
<dbReference type="GO" id="GO:0042302">
    <property type="term" value="F:structural constituent of cuticle"/>
    <property type="evidence" value="ECO:0007669"/>
    <property type="project" value="UniProtKB-KW"/>
</dbReference>
<keyword evidence="2" id="KW-0193">Cuticle</keyword>
<feature type="domain" description="ZP" evidence="13">
    <location>
        <begin position="450"/>
        <end position="737"/>
    </location>
</feature>
<evidence type="ECO:0000256" key="2">
    <source>
        <dbReference type="ARBA" id="ARBA00022460"/>
    </source>
</evidence>
<dbReference type="GO" id="GO:0005886">
    <property type="term" value="C:plasma membrane"/>
    <property type="evidence" value="ECO:0007669"/>
    <property type="project" value="UniProtKB-SubCell"/>
</dbReference>